<dbReference type="GO" id="GO:0006417">
    <property type="term" value="P:regulation of translation"/>
    <property type="evidence" value="ECO:0007669"/>
    <property type="project" value="UniProtKB-KW"/>
</dbReference>
<reference evidence="7" key="1">
    <citation type="submission" date="2025-08" db="UniProtKB">
        <authorList>
            <consortium name="Ensembl"/>
        </authorList>
    </citation>
    <scope>IDENTIFICATION</scope>
</reference>
<dbReference type="GO" id="GO:0060213">
    <property type="term" value="P:positive regulation of nuclear-transcribed mRNA poly(A) tail shortening"/>
    <property type="evidence" value="ECO:0007669"/>
    <property type="project" value="TreeGrafter"/>
</dbReference>
<feature type="compositionally biased region" description="Polar residues" evidence="5">
    <location>
        <begin position="459"/>
        <end position="468"/>
    </location>
</feature>
<feature type="compositionally biased region" description="Gly residues" evidence="5">
    <location>
        <begin position="1419"/>
        <end position="1428"/>
    </location>
</feature>
<feature type="domain" description="TNRC6 PABC binding" evidence="6">
    <location>
        <begin position="1171"/>
        <end position="1329"/>
    </location>
</feature>
<feature type="compositionally biased region" description="Low complexity" evidence="5">
    <location>
        <begin position="628"/>
        <end position="641"/>
    </location>
</feature>
<feature type="compositionally biased region" description="Gly residues" evidence="5">
    <location>
        <begin position="953"/>
        <end position="968"/>
    </location>
</feature>
<feature type="compositionally biased region" description="Gly residues" evidence="5">
    <location>
        <begin position="545"/>
        <end position="560"/>
    </location>
</feature>
<feature type="compositionally biased region" description="Gly residues" evidence="5">
    <location>
        <begin position="121"/>
        <end position="133"/>
    </location>
</feature>
<reference evidence="7" key="2">
    <citation type="submission" date="2025-09" db="UniProtKB">
        <authorList>
            <consortium name="Ensembl"/>
        </authorList>
    </citation>
    <scope>IDENTIFICATION</scope>
</reference>
<feature type="compositionally biased region" description="Gly residues" evidence="5">
    <location>
        <begin position="382"/>
        <end position="392"/>
    </location>
</feature>
<comment type="similarity">
    <text evidence="1">Belongs to the GW182 family.</text>
</comment>
<name>A0A3Q2Z981_HIPCM</name>
<dbReference type="PANTHER" id="PTHR13020">
    <property type="entry name" value="TRINUCLEOTIDE REPEAT-CONTAINING GENE 6"/>
    <property type="match status" value="1"/>
</dbReference>
<feature type="region of interest" description="Disordered" evidence="5">
    <location>
        <begin position="187"/>
        <end position="238"/>
    </location>
</feature>
<feature type="compositionally biased region" description="Gly residues" evidence="5">
    <location>
        <begin position="737"/>
        <end position="749"/>
    </location>
</feature>
<feature type="compositionally biased region" description="Polar residues" evidence="5">
    <location>
        <begin position="394"/>
        <end position="415"/>
    </location>
</feature>
<evidence type="ECO:0000313" key="8">
    <source>
        <dbReference type="Proteomes" id="UP000264820"/>
    </source>
</evidence>
<feature type="compositionally biased region" description="Basic and acidic residues" evidence="5">
    <location>
        <begin position="357"/>
        <end position="370"/>
    </location>
</feature>
<organism evidence="7 8">
    <name type="scientific">Hippocampus comes</name>
    <name type="common">Tiger tail seahorse</name>
    <dbReference type="NCBI Taxonomy" id="109280"/>
    <lineage>
        <taxon>Eukaryota</taxon>
        <taxon>Metazoa</taxon>
        <taxon>Chordata</taxon>
        <taxon>Craniata</taxon>
        <taxon>Vertebrata</taxon>
        <taxon>Euteleostomi</taxon>
        <taxon>Actinopterygii</taxon>
        <taxon>Neopterygii</taxon>
        <taxon>Teleostei</taxon>
        <taxon>Neoteleostei</taxon>
        <taxon>Acanthomorphata</taxon>
        <taxon>Syngnathiaria</taxon>
        <taxon>Syngnathiformes</taxon>
        <taxon>Syngnathoidei</taxon>
        <taxon>Syngnathidae</taxon>
        <taxon>Hippocampus</taxon>
    </lineage>
</organism>
<feature type="region of interest" description="Disordered" evidence="5">
    <location>
        <begin position="1480"/>
        <end position="1505"/>
    </location>
</feature>
<dbReference type="SUPFAM" id="SSF54928">
    <property type="entry name" value="RNA-binding domain, RBD"/>
    <property type="match status" value="1"/>
</dbReference>
<dbReference type="FunFam" id="3.30.70.330:FF:000011">
    <property type="entry name" value="trinucleotide repeat-containing gene 6A protein-like"/>
    <property type="match status" value="1"/>
</dbReference>
<feature type="compositionally biased region" description="Polar residues" evidence="5">
    <location>
        <begin position="838"/>
        <end position="848"/>
    </location>
</feature>
<keyword evidence="3" id="KW-0694">RNA-binding</keyword>
<evidence type="ECO:0000313" key="7">
    <source>
        <dbReference type="Ensembl" id="ENSHCOP00000022638.1"/>
    </source>
</evidence>
<feature type="compositionally biased region" description="Low complexity" evidence="5">
    <location>
        <begin position="210"/>
        <end position="233"/>
    </location>
</feature>
<feature type="compositionally biased region" description="Gly residues" evidence="5">
    <location>
        <begin position="192"/>
        <end position="209"/>
    </location>
</feature>
<feature type="compositionally biased region" description="Polar residues" evidence="5">
    <location>
        <begin position="601"/>
        <end position="616"/>
    </location>
</feature>
<feature type="compositionally biased region" description="Low complexity" evidence="5">
    <location>
        <begin position="506"/>
        <end position="523"/>
    </location>
</feature>
<dbReference type="PANTHER" id="PTHR13020:SF32">
    <property type="entry name" value="TRINUCLEOTIDE REPEAT-CONTAINING GENE 6B PROTEIN"/>
    <property type="match status" value="1"/>
</dbReference>
<feature type="region of interest" description="Disordered" evidence="5">
    <location>
        <begin position="344"/>
        <end position="648"/>
    </location>
</feature>
<feature type="compositionally biased region" description="Gly residues" evidence="5">
    <location>
        <begin position="1301"/>
        <end position="1318"/>
    </location>
</feature>
<feature type="region of interest" description="Disordered" evidence="5">
    <location>
        <begin position="663"/>
        <end position="971"/>
    </location>
</feature>
<feature type="compositionally biased region" description="Low complexity" evidence="5">
    <location>
        <begin position="801"/>
        <end position="821"/>
    </location>
</feature>
<feature type="region of interest" description="Disordered" evidence="5">
    <location>
        <begin position="258"/>
        <end position="290"/>
    </location>
</feature>
<feature type="region of interest" description="Disordered" evidence="5">
    <location>
        <begin position="1265"/>
        <end position="1323"/>
    </location>
</feature>
<keyword evidence="4" id="KW-0943">RNA-mediated gene silencing</keyword>
<dbReference type="Gene3D" id="3.30.70.330">
    <property type="match status" value="1"/>
</dbReference>
<dbReference type="GO" id="GO:0005654">
    <property type="term" value="C:nucleoplasm"/>
    <property type="evidence" value="ECO:0007669"/>
    <property type="project" value="TreeGrafter"/>
</dbReference>
<feature type="region of interest" description="Disordered" evidence="5">
    <location>
        <begin position="297"/>
        <end position="316"/>
    </location>
</feature>
<evidence type="ECO:0000259" key="6">
    <source>
        <dbReference type="Pfam" id="PF16608"/>
    </source>
</evidence>
<accession>A0A3Q2Z981</accession>
<feature type="region of interest" description="Disordered" evidence="5">
    <location>
        <begin position="1418"/>
        <end position="1440"/>
    </location>
</feature>
<evidence type="ECO:0000256" key="2">
    <source>
        <dbReference type="ARBA" id="ARBA00022845"/>
    </source>
</evidence>
<feature type="compositionally biased region" description="Low complexity" evidence="5">
    <location>
        <begin position="37"/>
        <end position="52"/>
    </location>
</feature>
<keyword evidence="8" id="KW-1185">Reference proteome</keyword>
<dbReference type="GO" id="GO:0035195">
    <property type="term" value="P:miRNA-mediated post-transcriptional gene silencing"/>
    <property type="evidence" value="ECO:0007669"/>
    <property type="project" value="TreeGrafter"/>
</dbReference>
<feature type="compositionally biased region" description="Low complexity" evidence="5">
    <location>
        <begin position="483"/>
        <end position="498"/>
    </location>
</feature>
<feature type="compositionally biased region" description="Polar residues" evidence="5">
    <location>
        <begin position="902"/>
        <end position="920"/>
    </location>
</feature>
<evidence type="ECO:0000256" key="5">
    <source>
        <dbReference type="SAM" id="MobiDB-lite"/>
    </source>
</evidence>
<dbReference type="Pfam" id="PF16608">
    <property type="entry name" value="TNRC6-PABC_bdg"/>
    <property type="match status" value="1"/>
</dbReference>
<protein>
    <submittedName>
        <fullName evidence="7">Trinucleotide repeat-containing gene 6B protein-like</fullName>
    </submittedName>
</protein>
<feature type="compositionally biased region" description="Low complexity" evidence="5">
    <location>
        <begin position="62"/>
        <end position="88"/>
    </location>
</feature>
<feature type="compositionally biased region" description="Gly residues" evidence="5">
    <location>
        <begin position="707"/>
        <end position="717"/>
    </location>
</feature>
<evidence type="ECO:0000256" key="4">
    <source>
        <dbReference type="ARBA" id="ARBA00023158"/>
    </source>
</evidence>
<feature type="compositionally biased region" description="Basic and acidic residues" evidence="5">
    <location>
        <begin position="91"/>
        <end position="107"/>
    </location>
</feature>
<dbReference type="InterPro" id="IPR012677">
    <property type="entry name" value="Nucleotide-bd_a/b_plait_sf"/>
</dbReference>
<dbReference type="Ensembl" id="ENSHCOT00000000563.1">
    <property type="protein sequence ID" value="ENSHCOP00000022638.1"/>
    <property type="gene ID" value="ENSHCOG00000010549.1"/>
</dbReference>
<dbReference type="GO" id="GO:0000932">
    <property type="term" value="C:P-body"/>
    <property type="evidence" value="ECO:0007669"/>
    <property type="project" value="TreeGrafter"/>
</dbReference>
<proteinExistence type="inferred from homology"/>
<evidence type="ECO:0000256" key="3">
    <source>
        <dbReference type="ARBA" id="ARBA00022884"/>
    </source>
</evidence>
<dbReference type="Proteomes" id="UP000264820">
    <property type="component" value="Unplaced"/>
</dbReference>
<dbReference type="GO" id="GO:0003723">
    <property type="term" value="F:RNA binding"/>
    <property type="evidence" value="ECO:0007669"/>
    <property type="project" value="UniProtKB-KW"/>
</dbReference>
<dbReference type="InterPro" id="IPR032226">
    <property type="entry name" value="TNRC6_PABC-bd"/>
</dbReference>
<sequence>QKKGVSRLEQSFMEDKKRKKEEKRKREASQKVYLTKQSSAHPPANQSSSASPSPGPSPSASPSPATSGPGSAAAQSQGGNNANSSSQPRYMPREVPPRFRCQQDHKVLLKRGQPPLSSMLLGGGGGGGGGGGDPPNANTAAVSGMIAASTTTSNYANSMWGTSLGSQASSQGREKVIVDGNDLEEWPSIAGSDGGGASFTVAGGGGGGSSSSNSNGMPVNSTSASGNQSSSTSLFSLPNECMQSSSSVQSSSVSKAAAVPGSHDASGLVDGSSGIPGANFNPNANPSAWPALVQQDAPGVVGEGGPSSFHHQGTGGTLSANNSASVGLKAGAVALGGHQALSVNQSSTHQHQLHQMQSRDREMAGGKWDSESAGPKIAGEEGVAGGMGGGGDHNLSSSWRGQPSYPASNSKTGASRTDGWEGREGGTGSYRAAEGDNGSSGWGYLGPSSGVKSWGSAGNGANDSQTGVSQGGWGTSGAGVEKGMSSVDWGGSSSSTGGAHPGEVRGGACSSNSSSSGCSTAGNPPVTSTAMNRAWDNQKGEGETGEWGEGGHGARGGSLSSGGNSRCEREHNGSRPRRQPPDTEAALQNLLSRPDLDPRVLSNTGWGQTQIRQNTAWDLGNQAEHSKSALSSTSSKHPASLGHSSQYSNLGVSQSGAVITAGTGGSSGSLGQNEQGKTTGWGAGGMGAVDSQETKGWDNEGWRTNRGNGGSWGGLGEQGSLVSTERGAVGWKEMGGEGRGSGWGSGQKVGAGRDWGEQESKSNSSGAGWEDEPKNGGRNSGAGRNKMHQMPNSQSGSIAGLQAQLQQQQSQPRNQPPQLQQALDQGAMQGGGGRKPISQAQNQSSGWTSGPIPAGHGGSGSAPSGWEEPSPQSLSRKNEIDDGTSAWGDPTHYNYKPVNLWDKNTTPAGQQPHGSKSMQDSWGEKEGSVTASRHSSWEEEEEGGSMWNSAGSQGSGSSWGQGSNGGWGQSHNVKNGLNIDLAPGALQEKKMEMDKRALGMMDYNGDMRKGRGGGSMAYRSPVSKEAAPGDGVSFYDKVCLCISNDIRIILYTSSFLARVMVPPFSFIPSLSHSSPVPRATRMSFPRLSLGQTLLLNNQDGYLGEDGPCSLFSPPTACQLLLQQQQQPQQQLLQNQRKFTPNVRQQADPQQVHACTERSAAIIRSISLFFLHPQEFQPGVPWKGIDRVDPESDPYMTPGSMMGNTVSPCLNDTEHQLLQDNTDSIPPLNTLLPSPGAWPYSASDPLNNAHNSAKYTDYKTGWPPEPIGHKSWKANRGSSQAQLSRPPPGLASQKQILPTPWSGGGPRLAGRGWSSGSGTSGSAWSDGSSRESCWLVLSNLTPQIDGSTLRTICMQHGPLLTFHLGLTQGSALIRYGSKQEAAKAQSALHMCVLGNTTILAKFVSEEDVAQYIAHSQAGGSASGGAGTGSGTTPAPSSAVGANGSGANCGGVEAGRHGLWGGMGGMSGAGYPSSSLWGSPALEDRHQMGSPASLLPGDLLGGNGDSI</sequence>
<evidence type="ECO:0000256" key="1">
    <source>
        <dbReference type="ARBA" id="ARBA00007302"/>
    </source>
</evidence>
<feature type="region of interest" description="Disordered" evidence="5">
    <location>
        <begin position="1"/>
        <end position="138"/>
    </location>
</feature>
<feature type="compositionally biased region" description="Polar residues" evidence="5">
    <location>
        <begin position="344"/>
        <end position="356"/>
    </location>
</feature>
<dbReference type="GeneTree" id="ENSGT00940000155813"/>
<feature type="compositionally biased region" description="Basic and acidic residues" evidence="5">
    <location>
        <begin position="692"/>
        <end position="703"/>
    </location>
</feature>
<dbReference type="InterPro" id="IPR052068">
    <property type="entry name" value="GW182_domain"/>
</dbReference>
<dbReference type="InterPro" id="IPR035979">
    <property type="entry name" value="RBD_domain_sf"/>
</dbReference>
<keyword evidence="2" id="KW-0810">Translation regulation</keyword>